<keyword evidence="6" id="KW-1185">Reference proteome</keyword>
<evidence type="ECO:0000256" key="3">
    <source>
        <dbReference type="PIRSR" id="PIRSR605511-2"/>
    </source>
</evidence>
<comment type="cofactor">
    <cofactor evidence="3">
        <name>Zn(2+)</name>
        <dbReference type="ChEBI" id="CHEBI:29105"/>
    </cofactor>
    <text evidence="3">Binds 1 divalent metal cation per subunit.</text>
</comment>
<evidence type="ECO:0000313" key="6">
    <source>
        <dbReference type="Proteomes" id="UP000308549"/>
    </source>
</evidence>
<dbReference type="InterPro" id="IPR005511">
    <property type="entry name" value="SMP-30"/>
</dbReference>
<evidence type="ECO:0000313" key="5">
    <source>
        <dbReference type="EMBL" id="TKA32470.1"/>
    </source>
</evidence>
<comment type="similarity">
    <text evidence="1">Belongs to the SMP-30/CGR1 family.</text>
</comment>
<dbReference type="PANTHER" id="PTHR10907">
    <property type="entry name" value="REGUCALCIN"/>
    <property type="match status" value="1"/>
</dbReference>
<dbReference type="OrthoDB" id="423498at2759"/>
<evidence type="ECO:0000256" key="1">
    <source>
        <dbReference type="ARBA" id="ARBA00008853"/>
    </source>
</evidence>
<keyword evidence="3" id="KW-0862">Zinc</keyword>
<feature type="domain" description="SMP-30/Gluconolactonase/LRE-like region" evidence="4">
    <location>
        <begin position="22"/>
        <end position="285"/>
    </location>
</feature>
<name>A0A4U0UAQ1_9PEZI</name>
<dbReference type="InterPro" id="IPR013658">
    <property type="entry name" value="SGL"/>
</dbReference>
<dbReference type="Gene3D" id="2.120.10.30">
    <property type="entry name" value="TolB, C-terminal domain"/>
    <property type="match status" value="1"/>
</dbReference>
<comment type="caution">
    <text evidence="5">The sequence shown here is derived from an EMBL/GenBank/DDBJ whole genome shotgun (WGS) entry which is preliminary data.</text>
</comment>
<sequence length="324" mass="36187">MPEVKKFKITEPLLNLQGGLLEAPFYEEQRNTLRFVDIVHKKLYFLNTQQGPSSLETRSLDFNIGCTADIEGSDSEFVFGGKYGYGIMDRETGKSTWIKKFWTDEERKNDGGGKPGKGETREIRMRSNDGAVDAAGRFFVGAMNDPVITGAMTDEGVLFRLDPDRSLHRVKEGVSIPNGTSWSLDNKFMYFTDSPSGKIMRYPYDLSTGSIAWNDGQTFFQSPYAGRVPDGHAQDEEGCFWIALFGTGKVVRVNPQGEIIAEIECPTRCVTCPGFVGTDLYITSAAEEEPEQYGWSTKYQGSLFKIDVGVRGRTLNRFKNQSTA</sequence>
<dbReference type="GO" id="GO:0005509">
    <property type="term" value="F:calcium ion binding"/>
    <property type="evidence" value="ECO:0007669"/>
    <property type="project" value="TreeGrafter"/>
</dbReference>
<organism evidence="5 6">
    <name type="scientific">Salinomyces thailandicus</name>
    <dbReference type="NCBI Taxonomy" id="706561"/>
    <lineage>
        <taxon>Eukaryota</taxon>
        <taxon>Fungi</taxon>
        <taxon>Dikarya</taxon>
        <taxon>Ascomycota</taxon>
        <taxon>Pezizomycotina</taxon>
        <taxon>Dothideomycetes</taxon>
        <taxon>Dothideomycetidae</taxon>
        <taxon>Mycosphaerellales</taxon>
        <taxon>Teratosphaeriaceae</taxon>
        <taxon>Salinomyces</taxon>
    </lineage>
</organism>
<feature type="binding site" evidence="3">
    <location>
        <position position="230"/>
    </location>
    <ligand>
        <name>a divalent metal cation</name>
        <dbReference type="ChEBI" id="CHEBI:60240"/>
    </ligand>
</feature>
<feature type="binding site" evidence="3">
    <location>
        <position position="126"/>
    </location>
    <ligand>
        <name>substrate</name>
    </ligand>
</feature>
<keyword evidence="3" id="KW-0479">Metal-binding</keyword>
<gene>
    <name evidence="5" type="ORF">B0A50_01578</name>
</gene>
<feature type="binding site" evidence="3">
    <location>
        <position position="178"/>
    </location>
    <ligand>
        <name>a divalent metal cation</name>
        <dbReference type="ChEBI" id="CHEBI:60240"/>
    </ligand>
</feature>
<dbReference type="Pfam" id="PF08450">
    <property type="entry name" value="SGL"/>
    <property type="match status" value="1"/>
</dbReference>
<evidence type="ECO:0000256" key="2">
    <source>
        <dbReference type="PIRSR" id="PIRSR605511-1"/>
    </source>
</evidence>
<dbReference type="SUPFAM" id="SSF63829">
    <property type="entry name" value="Calcium-dependent phosphotriesterase"/>
    <property type="match status" value="1"/>
</dbReference>
<dbReference type="InterPro" id="IPR011042">
    <property type="entry name" value="6-blade_b-propeller_TolB-like"/>
</dbReference>
<dbReference type="AlphaFoldDB" id="A0A4U0UAQ1"/>
<protein>
    <recommendedName>
        <fullName evidence="4">SMP-30/Gluconolactonase/LRE-like region domain-containing protein</fullName>
    </recommendedName>
</protein>
<proteinExistence type="inferred from homology"/>
<dbReference type="GO" id="GO:0004341">
    <property type="term" value="F:gluconolactonase activity"/>
    <property type="evidence" value="ECO:0007669"/>
    <property type="project" value="TreeGrafter"/>
</dbReference>
<feature type="binding site" evidence="3">
    <location>
        <position position="128"/>
    </location>
    <ligand>
        <name>substrate</name>
    </ligand>
</feature>
<feature type="active site" description="Proton donor/acceptor" evidence="2">
    <location>
        <position position="230"/>
    </location>
</feature>
<dbReference type="PANTHER" id="PTHR10907:SF47">
    <property type="entry name" value="REGUCALCIN"/>
    <property type="match status" value="1"/>
</dbReference>
<reference evidence="5 6" key="1">
    <citation type="submission" date="2017-03" db="EMBL/GenBank/DDBJ databases">
        <title>Genomes of endolithic fungi from Antarctica.</title>
        <authorList>
            <person name="Coleine C."/>
            <person name="Masonjones S."/>
            <person name="Stajich J.E."/>
        </authorList>
    </citation>
    <scope>NUCLEOTIDE SEQUENCE [LARGE SCALE GENOMIC DNA]</scope>
    <source>
        <strain evidence="5 6">CCFEE 6315</strain>
    </source>
</reference>
<dbReference type="PRINTS" id="PR01790">
    <property type="entry name" value="SMP30FAMILY"/>
</dbReference>
<dbReference type="EMBL" id="NAJL01000005">
    <property type="protein sequence ID" value="TKA32470.1"/>
    <property type="molecule type" value="Genomic_DNA"/>
</dbReference>
<evidence type="ECO:0000259" key="4">
    <source>
        <dbReference type="Pfam" id="PF08450"/>
    </source>
</evidence>
<feature type="binding site" evidence="3">
    <location>
        <position position="22"/>
    </location>
    <ligand>
        <name>a divalent metal cation</name>
        <dbReference type="ChEBI" id="CHEBI:60240"/>
    </ligand>
</feature>
<accession>A0A4U0UAQ1</accession>
<dbReference type="Proteomes" id="UP000308549">
    <property type="component" value="Unassembled WGS sequence"/>
</dbReference>